<evidence type="ECO:0000256" key="4">
    <source>
        <dbReference type="RuleBase" id="RU003791"/>
    </source>
</evidence>
<feature type="compositionally biased region" description="Acidic residues" evidence="6">
    <location>
        <begin position="133"/>
        <end position="149"/>
    </location>
</feature>
<proteinExistence type="inferred from homology"/>
<comment type="similarity">
    <text evidence="1 4">Belongs to the EF-1-beta/EF-1-delta family.</text>
</comment>
<dbReference type="FunFam" id="3.30.70.60:FF:000001">
    <property type="entry name" value="Elongation factor 1-beta 1 like"/>
    <property type="match status" value="1"/>
</dbReference>
<gene>
    <name evidence="8" type="ORF">V1264_009470</name>
</gene>
<evidence type="ECO:0000256" key="1">
    <source>
        <dbReference type="ARBA" id="ARBA00007411"/>
    </source>
</evidence>
<dbReference type="AlphaFoldDB" id="A0AAN9ASJ8"/>
<accession>A0AAN9ASJ8</accession>
<reference evidence="8 9" key="1">
    <citation type="submission" date="2024-02" db="EMBL/GenBank/DDBJ databases">
        <title>Chromosome-scale genome assembly of the rough periwinkle Littorina saxatilis.</title>
        <authorList>
            <person name="De Jode A."/>
            <person name="Faria R."/>
            <person name="Formenti G."/>
            <person name="Sims Y."/>
            <person name="Smith T.P."/>
            <person name="Tracey A."/>
            <person name="Wood J.M.D."/>
            <person name="Zagrodzka Z.B."/>
            <person name="Johannesson K."/>
            <person name="Butlin R.K."/>
            <person name="Leder E.H."/>
        </authorList>
    </citation>
    <scope>NUCLEOTIDE SEQUENCE [LARGE SCALE GENOMIC DNA]</scope>
    <source>
        <strain evidence="8">Snail1</strain>
        <tissue evidence="8">Muscle</tissue>
    </source>
</reference>
<evidence type="ECO:0000313" key="8">
    <source>
        <dbReference type="EMBL" id="KAK7091839.1"/>
    </source>
</evidence>
<dbReference type="PROSITE" id="PS00825">
    <property type="entry name" value="EF1BD_2"/>
    <property type="match status" value="1"/>
</dbReference>
<dbReference type="PANTHER" id="PTHR11595">
    <property type="entry name" value="EF-HAND AND COILED-COIL DOMAIN-CONTAINING FAMILY MEMBER"/>
    <property type="match status" value="1"/>
</dbReference>
<dbReference type="CDD" id="cd00292">
    <property type="entry name" value="EF1B"/>
    <property type="match status" value="1"/>
</dbReference>
<dbReference type="SMART" id="SM00888">
    <property type="entry name" value="EF1_GNE"/>
    <property type="match status" value="1"/>
</dbReference>
<dbReference type="GO" id="GO:0005853">
    <property type="term" value="C:eukaryotic translation elongation factor 1 complex"/>
    <property type="evidence" value="ECO:0007669"/>
    <property type="project" value="InterPro"/>
</dbReference>
<sequence length="263" mass="29196">MANPLMQENVWLQKQRFEEAEAYFYAVQAGTAQPGAIQGGGSSLRNEISEARQQIQNALKQPLIHCTRTSQGGQGGASPQVQNRLDELEKENKDLKKVTNDLKALVQKLESRVVALEGGKGKGGAPASKAAANDDDDDFDLFGDDDEEDQKMKEERKAKMIADYTAKKSKKPALIAKSSVVLDIKPWDDETDMKEMERLVRSIQKDGLVWGAAKLQEVAYGLKKLTIICIVEDEKIGVEDLREEIEQFEDLVQSVDIAAFNKI</sequence>
<dbReference type="SUPFAM" id="SSF54984">
    <property type="entry name" value="eEF-1beta-like"/>
    <property type="match status" value="1"/>
</dbReference>
<keyword evidence="3 4" id="KW-0648">Protein biosynthesis</keyword>
<evidence type="ECO:0000313" key="9">
    <source>
        <dbReference type="Proteomes" id="UP001374579"/>
    </source>
</evidence>
<dbReference type="InterPro" id="IPR036219">
    <property type="entry name" value="eEF-1beta-like_sf"/>
</dbReference>
<dbReference type="GO" id="GO:0005085">
    <property type="term" value="F:guanyl-nucleotide exchange factor activity"/>
    <property type="evidence" value="ECO:0007669"/>
    <property type="project" value="TreeGrafter"/>
</dbReference>
<dbReference type="GO" id="GO:0005829">
    <property type="term" value="C:cytosol"/>
    <property type="evidence" value="ECO:0007669"/>
    <property type="project" value="TreeGrafter"/>
</dbReference>
<dbReference type="InterPro" id="IPR049720">
    <property type="entry name" value="EF1B_bsu/dsu"/>
</dbReference>
<evidence type="ECO:0000259" key="7">
    <source>
        <dbReference type="SMART" id="SM00888"/>
    </source>
</evidence>
<evidence type="ECO:0000256" key="3">
    <source>
        <dbReference type="ARBA" id="ARBA00022917"/>
    </source>
</evidence>
<dbReference type="PANTHER" id="PTHR11595:SF26">
    <property type="entry name" value="ELONGATION FACTOR 1-DELTA"/>
    <property type="match status" value="1"/>
</dbReference>
<feature type="coiled-coil region" evidence="5">
    <location>
        <begin position="231"/>
        <end position="258"/>
    </location>
</feature>
<dbReference type="InterPro" id="IPR014717">
    <property type="entry name" value="Transl_elong_EF1B/ribsomal_bS6"/>
</dbReference>
<keyword evidence="9" id="KW-1185">Reference proteome</keyword>
<dbReference type="Gene3D" id="3.30.70.60">
    <property type="match status" value="1"/>
</dbReference>
<comment type="caution">
    <text evidence="8">The sequence shown here is derived from an EMBL/GenBank/DDBJ whole genome shotgun (WGS) entry which is preliminary data.</text>
</comment>
<feature type="region of interest" description="Disordered" evidence="6">
    <location>
        <begin position="117"/>
        <end position="151"/>
    </location>
</feature>
<evidence type="ECO:0000256" key="2">
    <source>
        <dbReference type="ARBA" id="ARBA00022768"/>
    </source>
</evidence>
<protein>
    <recommendedName>
        <fullName evidence="7">Translation elongation factor EF1B beta/delta subunit guanine nucleotide exchange domain-containing protein</fullName>
    </recommendedName>
</protein>
<dbReference type="InterPro" id="IPR001326">
    <property type="entry name" value="Transl_elong_EF1B_B/D_CS"/>
</dbReference>
<organism evidence="8 9">
    <name type="scientific">Littorina saxatilis</name>
    <dbReference type="NCBI Taxonomy" id="31220"/>
    <lineage>
        <taxon>Eukaryota</taxon>
        <taxon>Metazoa</taxon>
        <taxon>Spiralia</taxon>
        <taxon>Lophotrochozoa</taxon>
        <taxon>Mollusca</taxon>
        <taxon>Gastropoda</taxon>
        <taxon>Caenogastropoda</taxon>
        <taxon>Littorinimorpha</taxon>
        <taxon>Littorinoidea</taxon>
        <taxon>Littorinidae</taxon>
        <taxon>Littorina</taxon>
    </lineage>
</organism>
<evidence type="ECO:0000256" key="5">
    <source>
        <dbReference type="SAM" id="Coils"/>
    </source>
</evidence>
<keyword evidence="5" id="KW-0175">Coiled coil</keyword>
<evidence type="ECO:0000256" key="6">
    <source>
        <dbReference type="SAM" id="MobiDB-lite"/>
    </source>
</evidence>
<dbReference type="InterPro" id="IPR014038">
    <property type="entry name" value="EF1B_bsu/dsu_GNE"/>
</dbReference>
<name>A0AAN9ASJ8_9CAEN</name>
<feature type="coiled-coil region" evidence="5">
    <location>
        <begin position="41"/>
        <end position="112"/>
    </location>
</feature>
<keyword evidence="2 4" id="KW-0251">Elongation factor</keyword>
<dbReference type="Pfam" id="PF00736">
    <property type="entry name" value="EF1_GNE"/>
    <property type="match status" value="1"/>
</dbReference>
<dbReference type="PROSITE" id="PS00824">
    <property type="entry name" value="EF1BD_1"/>
    <property type="match status" value="1"/>
</dbReference>
<dbReference type="GO" id="GO:0003746">
    <property type="term" value="F:translation elongation factor activity"/>
    <property type="evidence" value="ECO:0007669"/>
    <property type="project" value="UniProtKB-KW"/>
</dbReference>
<dbReference type="Proteomes" id="UP001374579">
    <property type="component" value="Unassembled WGS sequence"/>
</dbReference>
<feature type="domain" description="Translation elongation factor EF1B beta/delta subunit guanine nucleotide exchange" evidence="7">
    <location>
        <begin position="177"/>
        <end position="263"/>
    </location>
</feature>
<dbReference type="EMBL" id="JBAMIC010000022">
    <property type="protein sequence ID" value="KAK7091839.1"/>
    <property type="molecule type" value="Genomic_DNA"/>
</dbReference>